<dbReference type="Proteomes" id="UP000175744">
    <property type="component" value="Unassembled WGS sequence"/>
</dbReference>
<evidence type="ECO:0000313" key="11">
    <source>
        <dbReference type="Proteomes" id="UP000175744"/>
    </source>
</evidence>
<dbReference type="InterPro" id="IPR002036">
    <property type="entry name" value="YbeY"/>
</dbReference>
<feature type="binding site" evidence="9">
    <location>
        <position position="142"/>
    </location>
    <ligand>
        <name>Zn(2+)</name>
        <dbReference type="ChEBI" id="CHEBI:29105"/>
        <note>catalytic</note>
    </ligand>
</feature>
<dbReference type="AlphaFoldDB" id="A0A1E8F178"/>
<dbReference type="GO" id="GO:0006364">
    <property type="term" value="P:rRNA processing"/>
    <property type="evidence" value="ECO:0007669"/>
    <property type="project" value="UniProtKB-UniRule"/>
</dbReference>
<dbReference type="Gene3D" id="3.40.390.30">
    <property type="entry name" value="Metalloproteases ('zincins'), catalytic domain"/>
    <property type="match status" value="1"/>
</dbReference>
<keyword evidence="3 9" id="KW-0698">rRNA processing</keyword>
<dbReference type="RefSeq" id="WP_070109343.1">
    <property type="nucleotide sequence ID" value="NZ_LZFO01000004.1"/>
</dbReference>
<evidence type="ECO:0000256" key="1">
    <source>
        <dbReference type="ARBA" id="ARBA00010875"/>
    </source>
</evidence>
<dbReference type="STRING" id="1121290.CLAOCE_03710"/>
<evidence type="ECO:0000256" key="3">
    <source>
        <dbReference type="ARBA" id="ARBA00022552"/>
    </source>
</evidence>
<dbReference type="Pfam" id="PF02130">
    <property type="entry name" value="YbeY"/>
    <property type="match status" value="1"/>
</dbReference>
<keyword evidence="8 9" id="KW-0862">Zinc</keyword>
<gene>
    <name evidence="9 10" type="primary">ybeY</name>
    <name evidence="10" type="ORF">CLOACE_03710</name>
</gene>
<keyword evidence="9" id="KW-0963">Cytoplasm</keyword>
<dbReference type="GO" id="GO:0004222">
    <property type="term" value="F:metalloendopeptidase activity"/>
    <property type="evidence" value="ECO:0007669"/>
    <property type="project" value="InterPro"/>
</dbReference>
<dbReference type="PANTHER" id="PTHR46986:SF1">
    <property type="entry name" value="ENDORIBONUCLEASE YBEY, CHLOROPLASTIC"/>
    <property type="match status" value="1"/>
</dbReference>
<dbReference type="PROSITE" id="PS01306">
    <property type="entry name" value="UPF0054"/>
    <property type="match status" value="1"/>
</dbReference>
<dbReference type="GO" id="GO:0005737">
    <property type="term" value="C:cytoplasm"/>
    <property type="evidence" value="ECO:0007669"/>
    <property type="project" value="UniProtKB-SubCell"/>
</dbReference>
<dbReference type="NCBIfam" id="TIGR00043">
    <property type="entry name" value="rRNA maturation RNase YbeY"/>
    <property type="match status" value="1"/>
</dbReference>
<keyword evidence="5 9" id="KW-0479">Metal-binding</keyword>
<dbReference type="GO" id="GO:0004521">
    <property type="term" value="F:RNA endonuclease activity"/>
    <property type="evidence" value="ECO:0007669"/>
    <property type="project" value="UniProtKB-UniRule"/>
</dbReference>
<dbReference type="GO" id="GO:0008270">
    <property type="term" value="F:zinc ion binding"/>
    <property type="evidence" value="ECO:0007669"/>
    <property type="project" value="UniProtKB-UniRule"/>
</dbReference>
<protein>
    <recommendedName>
        <fullName evidence="9">Endoribonuclease YbeY</fullName>
        <ecNumber evidence="9">3.1.-.-</ecNumber>
    </recommendedName>
</protein>
<keyword evidence="6 9" id="KW-0255">Endonuclease</keyword>
<dbReference type="PANTHER" id="PTHR46986">
    <property type="entry name" value="ENDORIBONUCLEASE YBEY, CHLOROPLASTIC"/>
    <property type="match status" value="1"/>
</dbReference>
<dbReference type="InterPro" id="IPR020549">
    <property type="entry name" value="YbeY_CS"/>
</dbReference>
<keyword evidence="4 9" id="KW-0540">Nuclease</keyword>
<comment type="caution">
    <text evidence="10">The sequence shown here is derived from an EMBL/GenBank/DDBJ whole genome shotgun (WGS) entry which is preliminary data.</text>
</comment>
<reference evidence="10 11" key="1">
    <citation type="submission" date="2016-06" db="EMBL/GenBank/DDBJ databases">
        <title>Genome sequence of Clostridium acetireducens DSM 10703.</title>
        <authorList>
            <person name="Poehlein A."/>
            <person name="Fluechter S."/>
            <person name="Duerre P."/>
            <person name="Daniel R."/>
        </authorList>
    </citation>
    <scope>NUCLEOTIDE SEQUENCE [LARGE SCALE GENOMIC DNA]</scope>
    <source>
        <strain evidence="10 11">DSM 10703</strain>
    </source>
</reference>
<feature type="binding site" evidence="9">
    <location>
        <position position="136"/>
    </location>
    <ligand>
        <name>Zn(2+)</name>
        <dbReference type="ChEBI" id="CHEBI:29105"/>
        <note>catalytic</note>
    </ligand>
</feature>
<proteinExistence type="inferred from homology"/>
<sequence>MIFIGNRQNKIEVTQELKDTIINIINYALKEEEVKIECEISVVFIDNNEIKEINREYRGIHKETDVLSFPMLEYPSGRVYKEVYKDYKFKDVDLNNGKLVLGDIAISLEKALAQSEEFGHSFIREVCYLTIHSILHLLGYDHIIESEKELMRKREENILENFNITR</sequence>
<dbReference type="InterPro" id="IPR023091">
    <property type="entry name" value="MetalPrtase_cat_dom_sf_prd"/>
</dbReference>
<organism evidence="10 11">
    <name type="scientific">Clostridium acetireducens DSM 10703</name>
    <dbReference type="NCBI Taxonomy" id="1121290"/>
    <lineage>
        <taxon>Bacteria</taxon>
        <taxon>Bacillati</taxon>
        <taxon>Bacillota</taxon>
        <taxon>Clostridia</taxon>
        <taxon>Eubacteriales</taxon>
        <taxon>Clostridiaceae</taxon>
        <taxon>Clostridium</taxon>
    </lineage>
</organism>
<keyword evidence="2 9" id="KW-0690">Ribosome biogenesis</keyword>
<comment type="similarity">
    <text evidence="1 9">Belongs to the endoribonuclease YbeY family.</text>
</comment>
<accession>A0A1E8F178</accession>
<evidence type="ECO:0000256" key="9">
    <source>
        <dbReference type="HAMAP-Rule" id="MF_00009"/>
    </source>
</evidence>
<dbReference type="OrthoDB" id="9807740at2"/>
<evidence type="ECO:0000256" key="4">
    <source>
        <dbReference type="ARBA" id="ARBA00022722"/>
    </source>
</evidence>
<dbReference type="PATRIC" id="fig|1121290.3.peg.377"/>
<keyword evidence="7 9" id="KW-0378">Hydrolase</keyword>
<evidence type="ECO:0000256" key="5">
    <source>
        <dbReference type="ARBA" id="ARBA00022723"/>
    </source>
</evidence>
<evidence type="ECO:0000256" key="7">
    <source>
        <dbReference type="ARBA" id="ARBA00022801"/>
    </source>
</evidence>
<evidence type="ECO:0000256" key="6">
    <source>
        <dbReference type="ARBA" id="ARBA00022759"/>
    </source>
</evidence>
<evidence type="ECO:0000313" key="10">
    <source>
        <dbReference type="EMBL" id="OFI07180.1"/>
    </source>
</evidence>
<dbReference type="EMBL" id="LZFO01000004">
    <property type="protein sequence ID" value="OFI07180.1"/>
    <property type="molecule type" value="Genomic_DNA"/>
</dbReference>
<keyword evidence="11" id="KW-1185">Reference proteome</keyword>
<evidence type="ECO:0000256" key="8">
    <source>
        <dbReference type="ARBA" id="ARBA00022833"/>
    </source>
</evidence>
<name>A0A1E8F178_9CLOT</name>
<dbReference type="EC" id="3.1.-.-" evidence="9"/>
<comment type="cofactor">
    <cofactor evidence="9">
        <name>Zn(2+)</name>
        <dbReference type="ChEBI" id="CHEBI:29105"/>
    </cofactor>
    <text evidence="9">Binds 1 zinc ion.</text>
</comment>
<dbReference type="SUPFAM" id="SSF55486">
    <property type="entry name" value="Metalloproteases ('zincins'), catalytic domain"/>
    <property type="match status" value="1"/>
</dbReference>
<comment type="subcellular location">
    <subcellularLocation>
        <location evidence="9">Cytoplasm</location>
    </subcellularLocation>
</comment>
<feature type="binding site" evidence="9">
    <location>
        <position position="132"/>
    </location>
    <ligand>
        <name>Zn(2+)</name>
        <dbReference type="ChEBI" id="CHEBI:29105"/>
        <note>catalytic</note>
    </ligand>
</feature>
<dbReference type="HAMAP" id="MF_00009">
    <property type="entry name" value="Endoribonucl_YbeY"/>
    <property type="match status" value="1"/>
</dbReference>
<evidence type="ECO:0000256" key="2">
    <source>
        <dbReference type="ARBA" id="ARBA00022517"/>
    </source>
</evidence>
<comment type="function">
    <text evidence="9">Single strand-specific metallo-endoribonuclease involved in late-stage 70S ribosome quality control and in maturation of the 3' terminus of the 16S rRNA.</text>
</comment>